<comment type="caution">
    <text evidence="1">The sequence shown here is derived from an EMBL/GenBank/DDBJ whole genome shotgun (WGS) entry which is preliminary data.</text>
</comment>
<evidence type="ECO:0000313" key="1">
    <source>
        <dbReference type="EMBL" id="NRF70416.1"/>
    </source>
</evidence>
<gene>
    <name evidence="1" type="ORF">HLB44_25755</name>
</gene>
<organism evidence="1 2">
    <name type="scientific">Pseudaquabacterium terrae</name>
    <dbReference type="NCBI Taxonomy" id="2732868"/>
    <lineage>
        <taxon>Bacteria</taxon>
        <taxon>Pseudomonadati</taxon>
        <taxon>Pseudomonadota</taxon>
        <taxon>Betaproteobacteria</taxon>
        <taxon>Burkholderiales</taxon>
        <taxon>Sphaerotilaceae</taxon>
        <taxon>Pseudaquabacterium</taxon>
    </lineage>
</organism>
<reference evidence="1 2" key="1">
    <citation type="submission" date="2020-05" db="EMBL/GenBank/DDBJ databases">
        <title>Aquincola sp. isolate from soil.</title>
        <authorList>
            <person name="Han J."/>
            <person name="Kim D.-U."/>
        </authorList>
    </citation>
    <scope>NUCLEOTIDE SEQUENCE [LARGE SCALE GENOMIC DNA]</scope>
    <source>
        <strain evidence="1 2">S2</strain>
    </source>
</reference>
<name>A0ABX2EP43_9BURK</name>
<evidence type="ECO:0008006" key="3">
    <source>
        <dbReference type="Google" id="ProtNLM"/>
    </source>
</evidence>
<proteinExistence type="predicted"/>
<protein>
    <recommendedName>
        <fullName evidence="3">DUF3108 domain-containing protein</fullName>
    </recommendedName>
</protein>
<sequence length="253" mass="27869">MKPLDPVFGFLVEGVDAGGRVSEFCGLEMVSKLPPGAMLVVVKKMDCRSKYGTSYAASHLRVLHRGKEYFVSPEHVRITPQATLKLSGRDDAATDSSLDAWRQTSNSLHKLAQREALKALDATGKRGVAILKTRIFDASEHTEGTGFSVSVYNSGKKAIKYITFSVTGFNAVNDAVRDRLRGSTVVTLRGIGPIEPEATASYRNEYMWSTDLVQSHRVTQVRLEFMDGTRRVLADVPKLRLSPADYAALNDEE</sequence>
<keyword evidence="2" id="KW-1185">Reference proteome</keyword>
<dbReference type="EMBL" id="JABRWJ010000008">
    <property type="protein sequence ID" value="NRF70416.1"/>
    <property type="molecule type" value="Genomic_DNA"/>
</dbReference>
<evidence type="ECO:0000313" key="2">
    <source>
        <dbReference type="Proteomes" id="UP000737171"/>
    </source>
</evidence>
<dbReference type="Proteomes" id="UP000737171">
    <property type="component" value="Unassembled WGS sequence"/>
</dbReference>
<dbReference type="RefSeq" id="WP_173129415.1">
    <property type="nucleotide sequence ID" value="NZ_JABRWJ010000008.1"/>
</dbReference>
<accession>A0ABX2EP43</accession>